<organism evidence="1">
    <name type="scientific">marine sediment metagenome</name>
    <dbReference type="NCBI Taxonomy" id="412755"/>
    <lineage>
        <taxon>unclassified sequences</taxon>
        <taxon>metagenomes</taxon>
        <taxon>ecological metagenomes</taxon>
    </lineage>
</organism>
<name>X1LEP4_9ZZZZ</name>
<proteinExistence type="predicted"/>
<sequence>EIAVLSFPCHAKWRELNRYKVFKHVIEKLGYNGDYVTVEELNKN</sequence>
<gene>
    <name evidence="1" type="ORF">S06H3_11898</name>
</gene>
<accession>X1LEP4</accession>
<evidence type="ECO:0000313" key="1">
    <source>
        <dbReference type="EMBL" id="GAI04316.1"/>
    </source>
</evidence>
<dbReference type="AlphaFoldDB" id="X1LEP4"/>
<dbReference type="EMBL" id="BARV01005852">
    <property type="protein sequence ID" value="GAI04316.1"/>
    <property type="molecule type" value="Genomic_DNA"/>
</dbReference>
<reference evidence="1" key="1">
    <citation type="journal article" date="2014" name="Front. Microbiol.">
        <title>High frequency of phylogenetically diverse reductive dehalogenase-homologous genes in deep subseafloor sedimentary metagenomes.</title>
        <authorList>
            <person name="Kawai M."/>
            <person name="Futagami T."/>
            <person name="Toyoda A."/>
            <person name="Takaki Y."/>
            <person name="Nishi S."/>
            <person name="Hori S."/>
            <person name="Arai W."/>
            <person name="Tsubouchi T."/>
            <person name="Morono Y."/>
            <person name="Uchiyama I."/>
            <person name="Ito T."/>
            <person name="Fujiyama A."/>
            <person name="Inagaki F."/>
            <person name="Takami H."/>
        </authorList>
    </citation>
    <scope>NUCLEOTIDE SEQUENCE</scope>
    <source>
        <strain evidence="1">Expedition CK06-06</strain>
    </source>
</reference>
<protein>
    <submittedName>
        <fullName evidence="1">Uncharacterized protein</fullName>
    </submittedName>
</protein>
<comment type="caution">
    <text evidence="1">The sequence shown here is derived from an EMBL/GenBank/DDBJ whole genome shotgun (WGS) entry which is preliminary data.</text>
</comment>
<feature type="non-terminal residue" evidence="1">
    <location>
        <position position="1"/>
    </location>
</feature>